<dbReference type="EMBL" id="CP069280">
    <property type="protein sequence ID" value="QRI52580.1"/>
    <property type="molecule type" value="Genomic_DNA"/>
</dbReference>
<reference evidence="1 3" key="2">
    <citation type="submission" date="2019-02" db="EMBL/GenBank/DDBJ databases">
        <title>Genome sequencing of Clostridium botulinum clinical isolates.</title>
        <authorList>
            <person name="Brunt J."/>
            <person name="Van Vliet A.H.M."/>
            <person name="Stringer S.C."/>
            <person name="Grant K.A."/>
            <person name="Carter A.C."/>
            <person name="Peck M.W."/>
        </authorList>
    </citation>
    <scope>NUCLEOTIDE SEQUENCE [LARGE SCALE GENOMIC DNA]</scope>
    <source>
        <strain evidence="1 3">H142660711</strain>
    </source>
</reference>
<evidence type="ECO:0000313" key="4">
    <source>
        <dbReference type="Proteomes" id="UP000663464"/>
    </source>
</evidence>
<name>A0A0A2HKH2_CLOBO</name>
<gene>
    <name evidence="1" type="ORF">EXM69_11470</name>
    <name evidence="2" type="ORF">JQS73_14240</name>
</gene>
<dbReference type="RefSeq" id="WP_003359150.1">
    <property type="nucleotide sequence ID" value="NZ_AP025140.1"/>
</dbReference>
<organism evidence="1 3">
    <name type="scientific">Clostridium botulinum</name>
    <dbReference type="NCBI Taxonomy" id="1491"/>
    <lineage>
        <taxon>Bacteria</taxon>
        <taxon>Bacillati</taxon>
        <taxon>Bacillota</taxon>
        <taxon>Clostridia</taxon>
        <taxon>Eubacteriales</taxon>
        <taxon>Clostridiaceae</taxon>
        <taxon>Clostridium</taxon>
    </lineage>
</organism>
<proteinExistence type="predicted"/>
<dbReference type="EMBL" id="SGKC01000020">
    <property type="protein sequence ID" value="NEZ92549.1"/>
    <property type="molecule type" value="Genomic_DNA"/>
</dbReference>
<reference evidence="2" key="3">
    <citation type="submission" date="2021-02" db="EMBL/GenBank/DDBJ databases">
        <authorList>
            <person name="Dover N."/>
            <person name="Barash J.R."/>
            <person name="Bell J.M."/>
            <person name="Sylvester M.D."/>
            <person name="Arnon S."/>
        </authorList>
    </citation>
    <scope>NUCLEOTIDE SEQUENCE</scope>
    <source>
        <strain evidence="2">IBCA10-7060</strain>
    </source>
</reference>
<sequence length="114" mass="13691">MKSNSNNIMIEEALIRKMLSELKDIQTLSSERLLQQKIDLLIKYMENIVKYKNDEPFEDTIYKKMKEVRLDNPELNSKLYILYRKLSDGKITEEDARILYDVYIKSQAYDKLIY</sequence>
<accession>A0A0A2HKH2</accession>
<reference evidence="2 4" key="1">
    <citation type="journal article" date="2014" name="J. Infect. Dis.">
        <title>Molecular characterization of a novel botulinum neurotoxin type H gene.</title>
        <authorList>
            <person name="Dover N."/>
            <person name="Barash J.R."/>
            <person name="Hill K.K."/>
            <person name="Xie G."/>
            <person name="Arnon S.S."/>
        </authorList>
    </citation>
    <scope>NUCLEOTIDE SEQUENCE [LARGE SCALE GENOMIC DNA]</scope>
    <source>
        <strain evidence="2 4">IBCA10-7060</strain>
    </source>
</reference>
<evidence type="ECO:0000313" key="1">
    <source>
        <dbReference type="EMBL" id="NEZ92549.1"/>
    </source>
</evidence>
<dbReference type="Proteomes" id="UP000473887">
    <property type="component" value="Unassembled WGS sequence"/>
</dbReference>
<evidence type="ECO:0000313" key="2">
    <source>
        <dbReference type="EMBL" id="QRI52580.1"/>
    </source>
</evidence>
<dbReference type="AlphaFoldDB" id="A0A0A2HKH2"/>
<evidence type="ECO:0000313" key="3">
    <source>
        <dbReference type="Proteomes" id="UP000473887"/>
    </source>
</evidence>
<dbReference type="Proteomes" id="UP000663464">
    <property type="component" value="Chromosome"/>
</dbReference>
<protein>
    <submittedName>
        <fullName evidence="1">Uncharacterized protein</fullName>
    </submittedName>
</protein>